<evidence type="ECO:0000313" key="2">
    <source>
        <dbReference type="EMBL" id="CDF36812.1"/>
    </source>
</evidence>
<accession>R7QE72</accession>
<name>R7QE72_CHOCR</name>
<sequence>MEGKKQLCHENNCSPQTSRTRHQMYYEWSREPAAS</sequence>
<reference evidence="3" key="1">
    <citation type="journal article" date="2013" name="Proc. Natl. Acad. Sci. U.S.A.">
        <title>Genome structure and metabolic features in the red seaweed Chondrus crispus shed light on evolution of the Archaeplastida.</title>
        <authorList>
            <person name="Collen J."/>
            <person name="Porcel B."/>
            <person name="Carre W."/>
            <person name="Ball S.G."/>
            <person name="Chaparro C."/>
            <person name="Tonon T."/>
            <person name="Barbeyron T."/>
            <person name="Michel G."/>
            <person name="Noel B."/>
            <person name="Valentin K."/>
            <person name="Elias M."/>
            <person name="Artiguenave F."/>
            <person name="Arun A."/>
            <person name="Aury J.M."/>
            <person name="Barbosa-Neto J.F."/>
            <person name="Bothwell J.H."/>
            <person name="Bouget F.Y."/>
            <person name="Brillet L."/>
            <person name="Cabello-Hurtado F."/>
            <person name="Capella-Gutierrez S."/>
            <person name="Charrier B."/>
            <person name="Cladiere L."/>
            <person name="Cock J.M."/>
            <person name="Coelho S.M."/>
            <person name="Colleoni C."/>
            <person name="Czjzek M."/>
            <person name="Da Silva C."/>
            <person name="Delage L."/>
            <person name="Denoeud F."/>
            <person name="Deschamps P."/>
            <person name="Dittami S.M."/>
            <person name="Gabaldon T."/>
            <person name="Gachon C.M."/>
            <person name="Groisillier A."/>
            <person name="Herve C."/>
            <person name="Jabbari K."/>
            <person name="Katinka M."/>
            <person name="Kloareg B."/>
            <person name="Kowalczyk N."/>
            <person name="Labadie K."/>
            <person name="Leblanc C."/>
            <person name="Lopez P.J."/>
            <person name="McLachlan D.H."/>
            <person name="Meslet-Cladiere L."/>
            <person name="Moustafa A."/>
            <person name="Nehr Z."/>
            <person name="Nyvall Collen P."/>
            <person name="Panaud O."/>
            <person name="Partensky F."/>
            <person name="Poulain J."/>
            <person name="Rensing S.A."/>
            <person name="Rousvoal S."/>
            <person name="Samson G."/>
            <person name="Symeonidi A."/>
            <person name="Weissenbach J."/>
            <person name="Zambounis A."/>
            <person name="Wincker P."/>
            <person name="Boyen C."/>
        </authorList>
    </citation>
    <scope>NUCLEOTIDE SEQUENCE [LARGE SCALE GENOMIC DNA]</scope>
    <source>
        <strain evidence="3">cv. Stackhouse</strain>
    </source>
</reference>
<dbReference type="Proteomes" id="UP000012073">
    <property type="component" value="Unassembled WGS sequence"/>
</dbReference>
<dbReference type="AlphaFoldDB" id="R7QE72"/>
<gene>
    <name evidence="2" type="ORF">CHC_T00005201001</name>
</gene>
<feature type="compositionally biased region" description="Polar residues" evidence="1">
    <location>
        <begin position="9"/>
        <end position="18"/>
    </location>
</feature>
<keyword evidence="3" id="KW-1185">Reference proteome</keyword>
<feature type="region of interest" description="Disordered" evidence="1">
    <location>
        <begin position="1"/>
        <end position="20"/>
    </location>
</feature>
<dbReference type="KEGG" id="ccp:CHC_T00005201001"/>
<organism evidence="2 3">
    <name type="scientific">Chondrus crispus</name>
    <name type="common">Carrageen Irish moss</name>
    <name type="synonym">Polymorpha crispa</name>
    <dbReference type="NCBI Taxonomy" id="2769"/>
    <lineage>
        <taxon>Eukaryota</taxon>
        <taxon>Rhodophyta</taxon>
        <taxon>Florideophyceae</taxon>
        <taxon>Rhodymeniophycidae</taxon>
        <taxon>Gigartinales</taxon>
        <taxon>Gigartinaceae</taxon>
        <taxon>Chondrus</taxon>
    </lineage>
</organism>
<protein>
    <submittedName>
        <fullName evidence="2">Uncharacterized protein</fullName>
    </submittedName>
</protein>
<dbReference type="RefSeq" id="XP_005716631.1">
    <property type="nucleotide sequence ID" value="XM_005716574.1"/>
</dbReference>
<evidence type="ECO:0000256" key="1">
    <source>
        <dbReference type="SAM" id="MobiDB-lite"/>
    </source>
</evidence>
<proteinExistence type="predicted"/>
<dbReference type="GeneID" id="17324340"/>
<evidence type="ECO:0000313" key="3">
    <source>
        <dbReference type="Proteomes" id="UP000012073"/>
    </source>
</evidence>
<dbReference type="Gramene" id="CDF36812">
    <property type="protein sequence ID" value="CDF36812"/>
    <property type="gene ID" value="CHC_T00005201001"/>
</dbReference>
<dbReference type="EMBL" id="HG001803">
    <property type="protein sequence ID" value="CDF36812.1"/>
    <property type="molecule type" value="Genomic_DNA"/>
</dbReference>